<keyword evidence="2" id="KW-0813">Transport</keyword>
<dbReference type="Proteomes" id="UP001153076">
    <property type="component" value="Unassembled WGS sequence"/>
</dbReference>
<evidence type="ECO:0000256" key="2">
    <source>
        <dbReference type="ARBA" id="ARBA00022448"/>
    </source>
</evidence>
<feature type="compositionally biased region" description="Acidic residues" evidence="4">
    <location>
        <begin position="43"/>
        <end position="53"/>
    </location>
</feature>
<dbReference type="InterPro" id="IPR036273">
    <property type="entry name" value="CRAL/TRIO_N_dom_sf"/>
</dbReference>
<feature type="compositionally biased region" description="Low complexity" evidence="4">
    <location>
        <begin position="62"/>
        <end position="73"/>
    </location>
</feature>
<dbReference type="SUPFAM" id="SSF52087">
    <property type="entry name" value="CRAL/TRIO domain"/>
    <property type="match status" value="1"/>
</dbReference>
<dbReference type="PROSITE" id="PS50191">
    <property type="entry name" value="CRAL_TRIO"/>
    <property type="match status" value="1"/>
</dbReference>
<feature type="region of interest" description="Disordered" evidence="4">
    <location>
        <begin position="43"/>
        <end position="84"/>
    </location>
</feature>
<evidence type="ECO:0000256" key="4">
    <source>
        <dbReference type="SAM" id="MobiDB-lite"/>
    </source>
</evidence>
<feature type="domain" description="CRAL-TRIO" evidence="5">
    <location>
        <begin position="195"/>
        <end position="372"/>
    </location>
</feature>
<dbReference type="InterPro" id="IPR036865">
    <property type="entry name" value="CRAL-TRIO_dom_sf"/>
</dbReference>
<dbReference type="Pfam" id="PF03765">
    <property type="entry name" value="CRAL_TRIO_N"/>
    <property type="match status" value="1"/>
</dbReference>
<evidence type="ECO:0000313" key="6">
    <source>
        <dbReference type="EMBL" id="KAJ8441751.1"/>
    </source>
</evidence>
<dbReference type="SUPFAM" id="SSF46938">
    <property type="entry name" value="CRAL/TRIO N-terminal domain"/>
    <property type="match status" value="1"/>
</dbReference>
<organism evidence="6 7">
    <name type="scientific">Carnegiea gigantea</name>
    <dbReference type="NCBI Taxonomy" id="171969"/>
    <lineage>
        <taxon>Eukaryota</taxon>
        <taxon>Viridiplantae</taxon>
        <taxon>Streptophyta</taxon>
        <taxon>Embryophyta</taxon>
        <taxon>Tracheophyta</taxon>
        <taxon>Spermatophyta</taxon>
        <taxon>Magnoliopsida</taxon>
        <taxon>eudicotyledons</taxon>
        <taxon>Gunneridae</taxon>
        <taxon>Pentapetalae</taxon>
        <taxon>Caryophyllales</taxon>
        <taxon>Cactineae</taxon>
        <taxon>Cactaceae</taxon>
        <taxon>Cactoideae</taxon>
        <taxon>Echinocereeae</taxon>
        <taxon>Carnegiea</taxon>
    </lineage>
</organism>
<dbReference type="SMART" id="SM00516">
    <property type="entry name" value="SEC14"/>
    <property type="match status" value="1"/>
</dbReference>
<evidence type="ECO:0000256" key="3">
    <source>
        <dbReference type="ARBA" id="ARBA00023136"/>
    </source>
</evidence>
<dbReference type="InterPro" id="IPR011074">
    <property type="entry name" value="CRAL/TRIO_N_dom"/>
</dbReference>
<dbReference type="CDD" id="cd00170">
    <property type="entry name" value="SEC14"/>
    <property type="match status" value="1"/>
</dbReference>
<dbReference type="Pfam" id="PF00650">
    <property type="entry name" value="CRAL_TRIO"/>
    <property type="match status" value="1"/>
</dbReference>
<dbReference type="Pfam" id="PF25099">
    <property type="entry name" value="GOLD_PATL1_C"/>
    <property type="match status" value="1"/>
</dbReference>
<dbReference type="OrthoDB" id="75724at2759"/>
<gene>
    <name evidence="6" type="ORF">Cgig2_009180</name>
</gene>
<dbReference type="SMART" id="SM01100">
    <property type="entry name" value="CRAL_TRIO_N"/>
    <property type="match status" value="1"/>
</dbReference>
<dbReference type="GO" id="GO:0016020">
    <property type="term" value="C:membrane"/>
    <property type="evidence" value="ECO:0007669"/>
    <property type="project" value="UniProtKB-SubCell"/>
</dbReference>
<evidence type="ECO:0000259" key="5">
    <source>
        <dbReference type="PROSITE" id="PS50191"/>
    </source>
</evidence>
<dbReference type="PANTHER" id="PTHR45932:SF3">
    <property type="entry name" value="PATELLIN-4-LIKE"/>
    <property type="match status" value="1"/>
</dbReference>
<sequence>MVEETFPTVKKDEYCHDHNESPMAKSGIYEWTSISENEILEFEDMSEEEEEESTRDYYFSDTSNSTSTSTSNSYPKKERHQRRRIFKRRKEKAIKKALFELRSNLEDALQGDFLFGCAHLALLNEEERKGLENLKDIALWGVPLLPSKRHEGTDVVLLKFLKAQGYKVNDALEMLRKTLIWRIKEKIDQISDEKYGDDQDELHKVVFIEGMDKLGHPVCFNVYGAFKDKNLFNKFFETEKNRRDFIRWRVQFMEKSIRKLDFREGGVHSFLLISDMKNVPGHAKKMKELGPVGKEAFNLFQQYYPELIYKHIIINTPFWYYLYHGILTQYCTHGTKNKFLLARPYHVTETLLKYISPGNIPLQYGGLGRPNDEEFTSEDQVLEFNVRAGCVAAFKIPVPEGNVTILWEVMVVGWDVTYKDEFIPDDEGSYRILLSSEKKITESVRNSFYINEPGRILITIKNITYIKKKVFIRRKSKITLPVYMTTYDHHEQQ</sequence>
<dbReference type="PANTHER" id="PTHR45932">
    <property type="entry name" value="PATELLIN-1"/>
    <property type="match status" value="1"/>
</dbReference>
<protein>
    <recommendedName>
        <fullName evidence="5">CRAL-TRIO domain-containing protein</fullName>
    </recommendedName>
</protein>
<dbReference type="InterPro" id="IPR044834">
    <property type="entry name" value="PATL"/>
</dbReference>
<comment type="caution">
    <text evidence="6">The sequence shown here is derived from an EMBL/GenBank/DDBJ whole genome shotgun (WGS) entry which is preliminary data.</text>
</comment>
<name>A0A9Q1QHJ1_9CARY</name>
<evidence type="ECO:0000313" key="7">
    <source>
        <dbReference type="Proteomes" id="UP001153076"/>
    </source>
</evidence>
<evidence type="ECO:0000256" key="1">
    <source>
        <dbReference type="ARBA" id="ARBA00004370"/>
    </source>
</evidence>
<keyword evidence="7" id="KW-1185">Reference proteome</keyword>
<dbReference type="InterPro" id="IPR001251">
    <property type="entry name" value="CRAL-TRIO_dom"/>
</dbReference>
<dbReference type="InterPro" id="IPR056794">
    <property type="entry name" value="PATL1-6_C_GOLD"/>
</dbReference>
<dbReference type="GO" id="GO:0008289">
    <property type="term" value="F:lipid binding"/>
    <property type="evidence" value="ECO:0007669"/>
    <property type="project" value="InterPro"/>
</dbReference>
<dbReference type="Gene3D" id="3.40.525.10">
    <property type="entry name" value="CRAL-TRIO lipid binding domain"/>
    <property type="match status" value="1"/>
</dbReference>
<accession>A0A9Q1QHJ1</accession>
<comment type="subcellular location">
    <subcellularLocation>
        <location evidence="1">Membrane</location>
    </subcellularLocation>
</comment>
<dbReference type="EMBL" id="JAKOGI010000155">
    <property type="protein sequence ID" value="KAJ8441751.1"/>
    <property type="molecule type" value="Genomic_DNA"/>
</dbReference>
<dbReference type="AlphaFoldDB" id="A0A9Q1QHJ1"/>
<reference evidence="6" key="1">
    <citation type="submission" date="2022-04" db="EMBL/GenBank/DDBJ databases">
        <title>Carnegiea gigantea Genome sequencing and assembly v2.</title>
        <authorList>
            <person name="Copetti D."/>
            <person name="Sanderson M.J."/>
            <person name="Burquez A."/>
            <person name="Wojciechowski M.F."/>
        </authorList>
    </citation>
    <scope>NUCLEOTIDE SEQUENCE</scope>
    <source>
        <strain evidence="6">SGP5-SGP5p</strain>
        <tissue evidence="6">Aerial part</tissue>
    </source>
</reference>
<proteinExistence type="predicted"/>
<keyword evidence="3" id="KW-0472">Membrane</keyword>